<feature type="chain" id="PRO_5045066099" evidence="1">
    <location>
        <begin position="23"/>
        <end position="187"/>
    </location>
</feature>
<protein>
    <submittedName>
        <fullName evidence="2">DUF2242 domain-containing protein</fullName>
    </submittedName>
</protein>
<dbReference type="Proteomes" id="UP001617427">
    <property type="component" value="Unassembled WGS sequence"/>
</dbReference>
<keyword evidence="1" id="KW-0732">Signal</keyword>
<organism evidence="2 3">
    <name type="scientific">Herbaspirillum chlorophenolicum</name>
    <dbReference type="NCBI Taxonomy" id="211589"/>
    <lineage>
        <taxon>Bacteria</taxon>
        <taxon>Pseudomonadati</taxon>
        <taxon>Pseudomonadota</taxon>
        <taxon>Betaproteobacteria</taxon>
        <taxon>Burkholderiales</taxon>
        <taxon>Oxalobacteraceae</taxon>
        <taxon>Herbaspirillum</taxon>
    </lineage>
</organism>
<proteinExistence type="predicted"/>
<feature type="signal peptide" evidence="1">
    <location>
        <begin position="1"/>
        <end position="22"/>
    </location>
</feature>
<comment type="caution">
    <text evidence="2">The sequence shown here is derived from an EMBL/GenBank/DDBJ whole genome shotgun (WGS) entry which is preliminary data.</text>
</comment>
<dbReference type="RefSeq" id="WP_402698563.1">
    <property type="nucleotide sequence ID" value="NZ_JBIUZV010000002.1"/>
</dbReference>
<dbReference type="InterPro" id="IPR018718">
    <property type="entry name" value="DUF2242"/>
</dbReference>
<accession>A0ABW8EUL8</accession>
<evidence type="ECO:0000313" key="2">
    <source>
        <dbReference type="EMBL" id="MFJ3045146.1"/>
    </source>
</evidence>
<gene>
    <name evidence="2" type="ORF">ACIPEN_04865</name>
</gene>
<dbReference type="EMBL" id="JBIUZV010000002">
    <property type="protein sequence ID" value="MFJ3045146.1"/>
    <property type="molecule type" value="Genomic_DNA"/>
</dbReference>
<dbReference type="PROSITE" id="PS51257">
    <property type="entry name" value="PROKAR_LIPOPROTEIN"/>
    <property type="match status" value="1"/>
</dbReference>
<reference evidence="2 3" key="1">
    <citation type="submission" date="2024-10" db="EMBL/GenBank/DDBJ databases">
        <title>The Natural Products Discovery Center: Release of the First 8490 Sequenced Strains for Exploring Actinobacteria Biosynthetic Diversity.</title>
        <authorList>
            <person name="Kalkreuter E."/>
            <person name="Kautsar S.A."/>
            <person name="Yang D."/>
            <person name="Bader C.D."/>
            <person name="Teijaro C.N."/>
            <person name="Fluegel L."/>
            <person name="Davis C.M."/>
            <person name="Simpson J.R."/>
            <person name="Lauterbach L."/>
            <person name="Steele A.D."/>
            <person name="Gui C."/>
            <person name="Meng S."/>
            <person name="Li G."/>
            <person name="Viehrig K."/>
            <person name="Ye F."/>
            <person name="Su P."/>
            <person name="Kiefer A.F."/>
            <person name="Nichols A."/>
            <person name="Cepeda A.J."/>
            <person name="Yan W."/>
            <person name="Fan B."/>
            <person name="Jiang Y."/>
            <person name="Adhikari A."/>
            <person name="Zheng C.-J."/>
            <person name="Schuster L."/>
            <person name="Cowan T.M."/>
            <person name="Smanski M.J."/>
            <person name="Chevrette M.G."/>
            <person name="De Carvalho L.P.S."/>
            <person name="Shen B."/>
        </authorList>
    </citation>
    <scope>NUCLEOTIDE SEQUENCE [LARGE SCALE GENOMIC DNA]</scope>
    <source>
        <strain evidence="2 3">NPDC087045</strain>
    </source>
</reference>
<dbReference type="Pfam" id="PF10001">
    <property type="entry name" value="DUF2242"/>
    <property type="match status" value="1"/>
</dbReference>
<name>A0ABW8EUL8_9BURK</name>
<keyword evidence="3" id="KW-1185">Reference proteome</keyword>
<evidence type="ECO:0000256" key="1">
    <source>
        <dbReference type="SAM" id="SignalP"/>
    </source>
</evidence>
<evidence type="ECO:0000313" key="3">
    <source>
        <dbReference type="Proteomes" id="UP001617427"/>
    </source>
</evidence>
<sequence>MPRPRFSYPLPLIIALSLGLSACSTDKAAFYHQEEFSDTNAFSRSFPGTEKAVCEAARRALLGQGYVISKTTETTMDGNKSFQPASDKHMEIAFHVVCASNGNGKSSTMFVSATQDGFALKKSNTSASLGVGVLGSVSMPFGSSDDSLVRVSSETIRSPDFYDRFFGAAERYLLVDTDEDDQAPPKK</sequence>